<feature type="domain" description="Histidine kinase" evidence="19">
    <location>
        <begin position="248"/>
        <end position="471"/>
    </location>
</feature>
<feature type="transmembrane region" description="Helical" evidence="18">
    <location>
        <begin position="71"/>
        <end position="95"/>
    </location>
</feature>
<feature type="domain" description="HD" evidence="21">
    <location>
        <begin position="804"/>
        <end position="926"/>
    </location>
</feature>
<name>I5AUC1_EUBC6</name>
<dbReference type="Pfam" id="PF02518">
    <property type="entry name" value="HATPase_c"/>
    <property type="match status" value="1"/>
</dbReference>
<evidence type="ECO:0000256" key="15">
    <source>
        <dbReference type="ARBA" id="ARBA00024867"/>
    </source>
</evidence>
<dbReference type="eggNOG" id="COG3437">
    <property type="taxonomic scope" value="Bacteria"/>
</dbReference>
<evidence type="ECO:0000256" key="5">
    <source>
        <dbReference type="ARBA" id="ARBA00018672"/>
    </source>
</evidence>
<dbReference type="AlphaFoldDB" id="I5AUC1"/>
<dbReference type="GO" id="GO:0000155">
    <property type="term" value="F:phosphorelay sensor kinase activity"/>
    <property type="evidence" value="ECO:0007669"/>
    <property type="project" value="InterPro"/>
</dbReference>
<keyword evidence="8 18" id="KW-0812">Transmembrane</keyword>
<dbReference type="CDD" id="cd00082">
    <property type="entry name" value="HisKA"/>
    <property type="match status" value="1"/>
</dbReference>
<feature type="transmembrane region" description="Helical" evidence="18">
    <location>
        <begin position="150"/>
        <end position="169"/>
    </location>
</feature>
<dbReference type="InterPro" id="IPR036097">
    <property type="entry name" value="HisK_dim/P_sf"/>
</dbReference>
<accession>I5AUC1</accession>
<dbReference type="SUPFAM" id="SSF109604">
    <property type="entry name" value="HD-domain/PDEase-like"/>
    <property type="match status" value="1"/>
</dbReference>
<evidence type="ECO:0000259" key="19">
    <source>
        <dbReference type="PROSITE" id="PS50109"/>
    </source>
</evidence>
<dbReference type="InterPro" id="IPR036641">
    <property type="entry name" value="HPT_dom_sf"/>
</dbReference>
<dbReference type="Gene3D" id="1.20.120.160">
    <property type="entry name" value="HPT domain"/>
    <property type="match status" value="1"/>
</dbReference>
<keyword evidence="13" id="KW-0902">Two-component regulatory system</keyword>
<evidence type="ECO:0000259" key="22">
    <source>
        <dbReference type="PROSITE" id="PS51832"/>
    </source>
</evidence>
<gene>
    <name evidence="23" type="ORF">EubceDRAFT1_1605</name>
</gene>
<dbReference type="InterPro" id="IPR001789">
    <property type="entry name" value="Sig_transdc_resp-reg_receiver"/>
</dbReference>
<feature type="transmembrane region" description="Helical" evidence="18">
    <location>
        <begin position="12"/>
        <end position="33"/>
    </location>
</feature>
<feature type="domain" description="HD-GYP" evidence="22">
    <location>
        <begin position="782"/>
        <end position="977"/>
    </location>
</feature>
<dbReference type="Gene3D" id="1.10.3210.10">
    <property type="entry name" value="Hypothetical protein af1432"/>
    <property type="match status" value="1"/>
</dbReference>
<dbReference type="SMART" id="SM00448">
    <property type="entry name" value="REC"/>
    <property type="match status" value="2"/>
</dbReference>
<comment type="catalytic activity">
    <reaction evidence="1">
        <text>ATP + protein L-histidine = ADP + protein N-phospho-L-histidine.</text>
        <dbReference type="EC" id="2.7.13.3"/>
    </reaction>
</comment>
<evidence type="ECO:0000259" key="20">
    <source>
        <dbReference type="PROSITE" id="PS50110"/>
    </source>
</evidence>
<dbReference type="GO" id="GO:0005886">
    <property type="term" value="C:plasma membrane"/>
    <property type="evidence" value="ECO:0007669"/>
    <property type="project" value="UniProtKB-SubCell"/>
</dbReference>
<evidence type="ECO:0000259" key="21">
    <source>
        <dbReference type="PROSITE" id="PS51831"/>
    </source>
</evidence>
<dbReference type="Pfam" id="PF00512">
    <property type="entry name" value="HisKA"/>
    <property type="match status" value="1"/>
</dbReference>
<keyword evidence="12 18" id="KW-1133">Transmembrane helix</keyword>
<keyword evidence="7 17" id="KW-0597">Phosphoprotein</keyword>
<dbReference type="CDD" id="cd17546">
    <property type="entry name" value="REC_hyHK_CKI1_RcsC-like"/>
    <property type="match status" value="1"/>
</dbReference>
<dbReference type="Pfam" id="PF13487">
    <property type="entry name" value="HD_5"/>
    <property type="match status" value="1"/>
</dbReference>
<dbReference type="STRING" id="633697.EubceDRAFT1_1605"/>
<evidence type="ECO:0000313" key="24">
    <source>
        <dbReference type="Proteomes" id="UP000005753"/>
    </source>
</evidence>
<feature type="modified residue" description="4-aspartylphosphate" evidence="17">
    <location>
        <position position="695"/>
    </location>
</feature>
<evidence type="ECO:0000256" key="13">
    <source>
        <dbReference type="ARBA" id="ARBA00023012"/>
    </source>
</evidence>
<feature type="domain" description="Response regulatory" evidence="20">
    <location>
        <begin position="504"/>
        <end position="622"/>
    </location>
</feature>
<evidence type="ECO:0000256" key="10">
    <source>
        <dbReference type="ARBA" id="ARBA00022777"/>
    </source>
</evidence>
<evidence type="ECO:0000313" key="23">
    <source>
        <dbReference type="EMBL" id="EIM57394.1"/>
    </source>
</evidence>
<evidence type="ECO:0000256" key="17">
    <source>
        <dbReference type="PROSITE-ProRule" id="PRU00169"/>
    </source>
</evidence>
<keyword evidence="10" id="KW-0808">Transferase</keyword>
<evidence type="ECO:0000256" key="1">
    <source>
        <dbReference type="ARBA" id="ARBA00000085"/>
    </source>
</evidence>
<dbReference type="SMART" id="SM00471">
    <property type="entry name" value="HDc"/>
    <property type="match status" value="1"/>
</dbReference>
<keyword evidence="11" id="KW-0067">ATP-binding</keyword>
<proteinExistence type="inferred from homology"/>
<dbReference type="SUPFAM" id="SSF47226">
    <property type="entry name" value="Histidine-containing phosphotransfer domain, HPT domain"/>
    <property type="match status" value="1"/>
</dbReference>
<reference evidence="23 24" key="2">
    <citation type="submission" date="2012-02" db="EMBL/GenBank/DDBJ databases">
        <title>Improved High-Quality Draft sequence of Eubacterium cellulosolvens 6.</title>
        <authorList>
            <consortium name="US DOE Joint Genome Institute"/>
            <person name="Lucas S."/>
            <person name="Han J."/>
            <person name="Lapidus A."/>
            <person name="Cheng J.-F."/>
            <person name="Goodwin L."/>
            <person name="Pitluck S."/>
            <person name="Peters L."/>
            <person name="Mikhailova N."/>
            <person name="Gu W."/>
            <person name="Detter J.C."/>
            <person name="Han C."/>
            <person name="Tapia R."/>
            <person name="Land M."/>
            <person name="Hauser L."/>
            <person name="Kyrpides N."/>
            <person name="Ivanova N."/>
            <person name="Pagani I."/>
            <person name="Johnson E."/>
            <person name="Mukhopadhyay B."/>
            <person name="Anderson I."/>
            <person name="Woyke T."/>
        </authorList>
    </citation>
    <scope>NUCLEOTIDE SEQUENCE [LARGE SCALE GENOMIC DNA]</scope>
    <source>
        <strain evidence="23 24">6</strain>
    </source>
</reference>
<keyword evidence="9" id="KW-0547">Nucleotide-binding</keyword>
<feature type="transmembrane region" description="Helical" evidence="18">
    <location>
        <begin position="115"/>
        <end position="138"/>
    </location>
</feature>
<evidence type="ECO:0000256" key="2">
    <source>
        <dbReference type="ARBA" id="ARBA00004651"/>
    </source>
</evidence>
<dbReference type="CDD" id="cd16922">
    <property type="entry name" value="HATPase_EvgS-ArcB-TorS-like"/>
    <property type="match status" value="1"/>
</dbReference>
<evidence type="ECO:0000256" key="8">
    <source>
        <dbReference type="ARBA" id="ARBA00022692"/>
    </source>
</evidence>
<dbReference type="PROSITE" id="PS51831">
    <property type="entry name" value="HD"/>
    <property type="match status" value="1"/>
</dbReference>
<dbReference type="SMART" id="SM00388">
    <property type="entry name" value="HisKA"/>
    <property type="match status" value="1"/>
</dbReference>
<evidence type="ECO:0000256" key="14">
    <source>
        <dbReference type="ARBA" id="ARBA00023136"/>
    </source>
</evidence>
<dbReference type="eggNOG" id="COG0784">
    <property type="taxonomic scope" value="Bacteria"/>
</dbReference>
<evidence type="ECO:0000256" key="11">
    <source>
        <dbReference type="ARBA" id="ARBA00022840"/>
    </source>
</evidence>
<keyword evidence="6" id="KW-1003">Cell membrane</keyword>
<dbReference type="Gene3D" id="3.40.50.2300">
    <property type="match status" value="2"/>
</dbReference>
<keyword evidence="10" id="KW-0418">Kinase</keyword>
<feature type="domain" description="Response regulatory" evidence="20">
    <location>
        <begin position="647"/>
        <end position="762"/>
    </location>
</feature>
<dbReference type="SUPFAM" id="SSF55874">
    <property type="entry name" value="ATPase domain of HSP90 chaperone/DNA topoisomerase II/histidine kinase"/>
    <property type="match status" value="1"/>
</dbReference>
<dbReference type="PRINTS" id="PR00344">
    <property type="entry name" value="BCTRLSENSOR"/>
</dbReference>
<dbReference type="NCBIfam" id="TIGR00277">
    <property type="entry name" value="HDIG"/>
    <property type="match status" value="1"/>
</dbReference>
<evidence type="ECO:0000256" key="16">
    <source>
        <dbReference type="ARBA" id="ARBA00074306"/>
    </source>
</evidence>
<dbReference type="InterPro" id="IPR037522">
    <property type="entry name" value="HD_GYP_dom"/>
</dbReference>
<dbReference type="EMBL" id="CM001487">
    <property type="protein sequence ID" value="EIM57394.1"/>
    <property type="molecule type" value="Genomic_DNA"/>
</dbReference>
<dbReference type="PANTHER" id="PTHR45339:SF1">
    <property type="entry name" value="HYBRID SIGNAL TRANSDUCTION HISTIDINE KINASE J"/>
    <property type="match status" value="1"/>
</dbReference>
<reference evidence="23 24" key="1">
    <citation type="submission" date="2010-08" db="EMBL/GenBank/DDBJ databases">
        <authorList>
            <consortium name="US DOE Joint Genome Institute (JGI-PGF)"/>
            <person name="Lucas S."/>
            <person name="Copeland A."/>
            <person name="Lapidus A."/>
            <person name="Cheng J.-F."/>
            <person name="Bruce D."/>
            <person name="Goodwin L."/>
            <person name="Pitluck S."/>
            <person name="Land M.L."/>
            <person name="Hauser L."/>
            <person name="Chang Y.-J."/>
            <person name="Anderson I.J."/>
            <person name="Johnson E."/>
            <person name="Mulhopadhyay B."/>
            <person name="Kyrpides N."/>
            <person name="Woyke T.J."/>
        </authorList>
    </citation>
    <scope>NUCLEOTIDE SEQUENCE [LARGE SCALE GENOMIC DNA]</scope>
    <source>
        <strain evidence="23 24">6</strain>
    </source>
</reference>
<dbReference type="InterPro" id="IPR036890">
    <property type="entry name" value="HATPase_C_sf"/>
</dbReference>
<comment type="subcellular location">
    <subcellularLocation>
        <location evidence="2">Cell membrane</location>
        <topology evidence="2">Multi-pass membrane protein</topology>
    </subcellularLocation>
</comment>
<dbReference type="Proteomes" id="UP000005753">
    <property type="component" value="Chromosome"/>
</dbReference>
<dbReference type="FunFam" id="3.30.565.10:FF:000010">
    <property type="entry name" value="Sensor histidine kinase RcsC"/>
    <property type="match status" value="1"/>
</dbReference>
<dbReference type="InterPro" id="IPR005467">
    <property type="entry name" value="His_kinase_dom"/>
</dbReference>
<dbReference type="InterPro" id="IPR011006">
    <property type="entry name" value="CheY-like_superfamily"/>
</dbReference>
<evidence type="ECO:0000256" key="6">
    <source>
        <dbReference type="ARBA" id="ARBA00022475"/>
    </source>
</evidence>
<dbReference type="Gene3D" id="1.10.287.130">
    <property type="match status" value="1"/>
</dbReference>
<dbReference type="PROSITE" id="PS50109">
    <property type="entry name" value="HIS_KIN"/>
    <property type="match status" value="1"/>
</dbReference>
<dbReference type="OrthoDB" id="9804263at2"/>
<feature type="transmembrane region" description="Helical" evidence="18">
    <location>
        <begin position="207"/>
        <end position="225"/>
    </location>
</feature>
<dbReference type="SUPFAM" id="SSF47384">
    <property type="entry name" value="Homodimeric domain of signal transducing histidine kinase"/>
    <property type="match status" value="1"/>
</dbReference>
<dbReference type="InterPro" id="IPR004358">
    <property type="entry name" value="Sig_transdc_His_kin-like_C"/>
</dbReference>
<sequence length="1224" mass="137325">MFEFLRSAQLNVMFSLSSICGIITFFAFITGSLSRRRKAALMLIETSAMLMLIFDRYAYIYRGNESELGWWMVRISNFFVFALTIFIVCAFNLYLSDLLIHEGGLSYPPKRLKAVYIMTGIGEIFVVANLYTGFYYTFDATNHYSRASGAVVSFIIPIAALLIQLSVIIKYGKRLSRIVRISLFLFILVPFAFSILQFFIYGLSLTTISIVGMAILLYIFVLLDLNAAKEAKEEAEYENRAKSHFLANMSHEIRTPINAILGMNEMILRESDDPEIQAYADSIKLAGNTLLGLVNDILDFSRIEAGKMEILPVDYDVSSLLNDLVNMIQSRAEDKGLELVLDFAENMPKLLHGDEVRIKQAIMNILTNAVKYTEKGSVTFRVGFERIENDPANVYLLVSVTDTGIGIRPEDLEKLFHEFERIEEKRNRNIEGTGLGMNITRSILEMMGSHLEVSSIYGEGSTFSFRLKQEVISWEELGDYEVSYRVAIARRKKYKQKFTAPSARVLVTDDSSMNLEVFKNLLKRTGVQIDTATRGDECLALTRLNKYDVIFLDHMMPKKDGIETLAELRADSENPNRQTRVICLTANAISGAREQYLKAGFDDYLTKPIDAARLEEILLWYLPKEKLLPPESGAQLSVPSLFADKSMILIADDDPVICMLAARILGSSYQVSSCNSGAGTPKKAAELKPDLILLDINLGDMSGFDVLRTLRENQETCEIPVMFITGASDRDAEIRCFRGGASDFIRKPFVPEVLLQRAQRIIALDHLQRNLRSEVRHQTLRAEHLTREMMLALSKAVDAKDHYTSGHSERVAAYSAEIARRMGKSPAQQERIYEMGLLHDIGKIGVPEELINKTSKLPDSEFDRIKRHTVTGSEILSFITEMPELSMGARSHHERYDGTGYPDGLKGKDIPEAARIICLADCYDAMTSTRTYSKPAEQAEVRAEILRCSGTQFDPDIAKVLLTMIDEDEDFVMNERRADIHIWQGSDRLWTFTEEQGSGAWAGHTEMALTVDGDAKSPVPGNGNFFESLRKTGEIQIEEGLRYCGTEEEYMNTLRFYAANAPVAVNEIHSLWSDGNLADTTVKVHAIKSMSRCIGALSIGDLAEKLEFAGKAGNAAAVGDEIGELLERIRNLCKDLAPLVDSGEEEENPSLPEISEDELAEAYEELKGFAAGMDAQSAAYVFDFLAGYRLPLKEKERVEKVRHAVDTSDWDKVTELLQEREGTD</sequence>
<evidence type="ECO:0000256" key="7">
    <source>
        <dbReference type="ARBA" id="ARBA00022553"/>
    </source>
</evidence>
<dbReference type="Pfam" id="PF00072">
    <property type="entry name" value="Response_reg"/>
    <property type="match status" value="2"/>
</dbReference>
<dbReference type="SMART" id="SM00387">
    <property type="entry name" value="HATPase_c"/>
    <property type="match status" value="1"/>
</dbReference>
<dbReference type="eggNOG" id="COG2205">
    <property type="taxonomic scope" value="Bacteria"/>
</dbReference>
<dbReference type="GO" id="GO:0005524">
    <property type="term" value="F:ATP binding"/>
    <property type="evidence" value="ECO:0007669"/>
    <property type="project" value="UniProtKB-KW"/>
</dbReference>
<keyword evidence="14 18" id="KW-0472">Membrane</keyword>
<evidence type="ECO:0000256" key="3">
    <source>
        <dbReference type="ARBA" id="ARBA00006402"/>
    </source>
</evidence>
<dbReference type="PANTHER" id="PTHR45339">
    <property type="entry name" value="HYBRID SIGNAL TRANSDUCTION HISTIDINE KINASE J"/>
    <property type="match status" value="1"/>
</dbReference>
<evidence type="ECO:0000256" key="4">
    <source>
        <dbReference type="ARBA" id="ARBA00012438"/>
    </source>
</evidence>
<comment type="function">
    <text evidence="15">May play the central regulatory role in sporulation. It may be an element of the effector pathway responsible for the activation of sporulation genes in response to nutritional stress. Spo0A may act in concert with spo0H (a sigma factor) to control the expression of some genes that are critical to the sporulation process.</text>
</comment>
<comment type="similarity">
    <text evidence="3">In the N-terminal section; belongs to the phytochrome family.</text>
</comment>
<dbReference type="CDD" id="cd00077">
    <property type="entry name" value="HDc"/>
    <property type="match status" value="1"/>
</dbReference>
<dbReference type="InterPro" id="IPR003661">
    <property type="entry name" value="HisK_dim/P_dom"/>
</dbReference>
<dbReference type="InterPro" id="IPR006674">
    <property type="entry name" value="HD_domain"/>
</dbReference>
<evidence type="ECO:0000256" key="12">
    <source>
        <dbReference type="ARBA" id="ARBA00022989"/>
    </source>
</evidence>
<organism evidence="23 24">
    <name type="scientific">Eubacterium cellulosolvens (strain ATCC 43171 / JCM 9499 / 6)</name>
    <name type="common">Cillobacterium cellulosolvens</name>
    <dbReference type="NCBI Taxonomy" id="633697"/>
    <lineage>
        <taxon>Bacteria</taxon>
        <taxon>Bacillati</taxon>
        <taxon>Bacillota</taxon>
        <taxon>Clostridia</taxon>
        <taxon>Eubacteriales</taxon>
        <taxon>Eubacteriaceae</taxon>
        <taxon>Eubacterium</taxon>
    </lineage>
</organism>
<protein>
    <recommendedName>
        <fullName evidence="16">Circadian input-output histidine kinase CikA</fullName>
        <ecNumber evidence="4">2.7.13.3</ecNumber>
    </recommendedName>
    <alternativeName>
        <fullName evidence="5">Stage 0 sporulation protein A homolog</fullName>
    </alternativeName>
</protein>
<keyword evidence="24" id="KW-1185">Reference proteome</keyword>
<dbReference type="EC" id="2.7.13.3" evidence="4"/>
<dbReference type="InterPro" id="IPR003607">
    <property type="entry name" value="HD/PDEase_dom"/>
</dbReference>
<dbReference type="SUPFAM" id="SSF52172">
    <property type="entry name" value="CheY-like"/>
    <property type="match status" value="2"/>
</dbReference>
<feature type="modified residue" description="4-aspartylphosphate" evidence="17">
    <location>
        <position position="553"/>
    </location>
</feature>
<dbReference type="PROSITE" id="PS50110">
    <property type="entry name" value="RESPONSE_REGULATORY"/>
    <property type="match status" value="2"/>
</dbReference>
<dbReference type="HOGENOM" id="CLU_268302_0_0_9"/>
<evidence type="ECO:0000256" key="18">
    <source>
        <dbReference type="SAM" id="Phobius"/>
    </source>
</evidence>
<evidence type="ECO:0000256" key="9">
    <source>
        <dbReference type="ARBA" id="ARBA00022741"/>
    </source>
</evidence>
<feature type="transmembrane region" description="Helical" evidence="18">
    <location>
        <begin position="181"/>
        <end position="201"/>
    </location>
</feature>
<dbReference type="PROSITE" id="PS51832">
    <property type="entry name" value="HD_GYP"/>
    <property type="match status" value="1"/>
</dbReference>
<dbReference type="InterPro" id="IPR003594">
    <property type="entry name" value="HATPase_dom"/>
</dbReference>
<dbReference type="InterPro" id="IPR006675">
    <property type="entry name" value="HDIG_dom"/>
</dbReference>
<dbReference type="Gene3D" id="3.30.565.10">
    <property type="entry name" value="Histidine kinase-like ATPase, C-terminal domain"/>
    <property type="match status" value="1"/>
</dbReference>